<evidence type="ECO:0000313" key="8">
    <source>
        <dbReference type="EnsemblMetazoa" id="CLYHEMP011244.1"/>
    </source>
</evidence>
<keyword evidence="3" id="KW-0813">Transport</keyword>
<keyword evidence="9" id="KW-1185">Reference proteome</keyword>
<dbReference type="AlphaFoldDB" id="A0A7M5UJZ0"/>
<accession>A0A7M5UJZ0</accession>
<dbReference type="GeneID" id="136803741"/>
<dbReference type="RefSeq" id="XP_066916563.1">
    <property type="nucleotide sequence ID" value="XM_067060462.1"/>
</dbReference>
<comment type="subcellular location">
    <subcellularLocation>
        <location evidence="1">Membrane</location>
        <topology evidence="1">Multi-pass membrane protein</topology>
    </subcellularLocation>
</comment>
<evidence type="ECO:0000256" key="4">
    <source>
        <dbReference type="ARBA" id="ARBA00022692"/>
    </source>
</evidence>
<dbReference type="PANTHER" id="PTHR28384">
    <property type="entry name" value="PROGRESSIVE ANKYLOSIS PROTEIN HOMOLOG"/>
    <property type="match status" value="1"/>
</dbReference>
<dbReference type="Pfam" id="PF07260">
    <property type="entry name" value="ANKH"/>
    <property type="match status" value="1"/>
</dbReference>
<proteinExistence type="inferred from homology"/>
<keyword evidence="4 7" id="KW-0812">Transmembrane</keyword>
<evidence type="ECO:0000256" key="1">
    <source>
        <dbReference type="ARBA" id="ARBA00004141"/>
    </source>
</evidence>
<dbReference type="InterPro" id="IPR009887">
    <property type="entry name" value="ANKH"/>
</dbReference>
<dbReference type="GO" id="GO:0030504">
    <property type="term" value="F:inorganic diphosphate transmembrane transporter activity"/>
    <property type="evidence" value="ECO:0007669"/>
    <property type="project" value="TreeGrafter"/>
</dbReference>
<dbReference type="OrthoDB" id="10055429at2759"/>
<feature type="transmembrane region" description="Helical" evidence="7">
    <location>
        <begin position="329"/>
        <end position="348"/>
    </location>
</feature>
<comment type="similarity">
    <text evidence="2">Belongs to the ANKH family.</text>
</comment>
<reference evidence="8" key="1">
    <citation type="submission" date="2021-01" db="UniProtKB">
        <authorList>
            <consortium name="EnsemblMetazoa"/>
        </authorList>
    </citation>
    <scope>IDENTIFICATION</scope>
</reference>
<evidence type="ECO:0000256" key="5">
    <source>
        <dbReference type="ARBA" id="ARBA00022989"/>
    </source>
</evidence>
<evidence type="ECO:0008006" key="10">
    <source>
        <dbReference type="Google" id="ProtNLM"/>
    </source>
</evidence>
<evidence type="ECO:0000256" key="7">
    <source>
        <dbReference type="SAM" id="Phobius"/>
    </source>
</evidence>
<name>A0A7M5UJZ0_9CNID</name>
<evidence type="ECO:0000313" key="9">
    <source>
        <dbReference type="Proteomes" id="UP000594262"/>
    </source>
</evidence>
<dbReference type="GO" id="GO:0005315">
    <property type="term" value="F:phosphate transmembrane transporter activity"/>
    <property type="evidence" value="ECO:0007669"/>
    <property type="project" value="InterPro"/>
</dbReference>
<feature type="transmembrane region" description="Helical" evidence="7">
    <location>
        <begin position="134"/>
        <end position="155"/>
    </location>
</feature>
<feature type="transmembrane region" description="Helical" evidence="7">
    <location>
        <begin position="433"/>
        <end position="454"/>
    </location>
</feature>
<dbReference type="Proteomes" id="UP000594262">
    <property type="component" value="Unplaced"/>
</dbReference>
<feature type="transmembrane region" description="Helical" evidence="7">
    <location>
        <begin position="49"/>
        <end position="69"/>
    </location>
</feature>
<evidence type="ECO:0000256" key="2">
    <source>
        <dbReference type="ARBA" id="ARBA00007509"/>
    </source>
</evidence>
<feature type="transmembrane region" description="Helical" evidence="7">
    <location>
        <begin position="191"/>
        <end position="215"/>
    </location>
</feature>
<keyword evidence="5 7" id="KW-1133">Transmembrane helix</keyword>
<sequence>MNILNGLSKNPYWKLTKFLAPLALTATVQDVGEQALNRSLVAKSTREGLVALAAFTIAYKILYFLIGALEDSKYMNLVLVRNQKDRRKLLFFNFLLALVSASLLVVSGTTEFGVYVVDRLHKVDTETGVQTRKAMLLLSAYPVIDSFIWPHLGLLCKFKYSLVIGLSCVMDIATKVLVVIIFVSANVQINTLYIAITAAYISQFVRGTIILAAYYKYINKEITEGIFDPQTQEEGDLKMWTILKMFLPLLAVRLVQRCTRPVINVFVSRQRPPGTDESYSVEQLAVLAICFSVPRVPYSWLNELKALEPTFGKKDENGHREVSIKNIRIFGVCCTLFSASMQLILFWIPDILLPLVIKVSNVSEDVALLTVTPLKLSVVFSFTAGFRDLLTGWVYKKRKNHLLYPGIVIRTITLIVVVVSYPKLGLYGATMGISALATTIFSGSFTLVIICLYVGRKEKLKKRRECLVDEEGELSNGNSLEKTKNEEIELF</sequence>
<protein>
    <recommendedName>
        <fullName evidence="10">ANKH inorganic pyrophosphate transport regulator a</fullName>
    </recommendedName>
</protein>
<organism evidence="8 9">
    <name type="scientific">Clytia hemisphaerica</name>
    <dbReference type="NCBI Taxonomy" id="252671"/>
    <lineage>
        <taxon>Eukaryota</taxon>
        <taxon>Metazoa</taxon>
        <taxon>Cnidaria</taxon>
        <taxon>Hydrozoa</taxon>
        <taxon>Hydroidolina</taxon>
        <taxon>Leptothecata</taxon>
        <taxon>Obeliida</taxon>
        <taxon>Clytiidae</taxon>
        <taxon>Clytia</taxon>
    </lineage>
</organism>
<dbReference type="GO" id="GO:0005886">
    <property type="term" value="C:plasma membrane"/>
    <property type="evidence" value="ECO:0007669"/>
    <property type="project" value="TreeGrafter"/>
</dbReference>
<dbReference type="GO" id="GO:0035435">
    <property type="term" value="P:phosphate ion transmembrane transport"/>
    <property type="evidence" value="ECO:0007669"/>
    <property type="project" value="InterPro"/>
</dbReference>
<feature type="transmembrane region" description="Helical" evidence="7">
    <location>
        <begin position="402"/>
        <end position="421"/>
    </location>
</feature>
<evidence type="ECO:0000256" key="6">
    <source>
        <dbReference type="ARBA" id="ARBA00023136"/>
    </source>
</evidence>
<keyword evidence="6 7" id="KW-0472">Membrane</keyword>
<dbReference type="PANTHER" id="PTHR28384:SF1">
    <property type="entry name" value="PROGRESSIVE ANKYLOSIS PROTEIN HOMOLOG"/>
    <property type="match status" value="1"/>
</dbReference>
<feature type="transmembrane region" description="Helical" evidence="7">
    <location>
        <begin position="162"/>
        <end position="185"/>
    </location>
</feature>
<dbReference type="EnsemblMetazoa" id="CLYHEMT011244.1">
    <property type="protein sequence ID" value="CLYHEMP011244.1"/>
    <property type="gene ID" value="CLYHEMG011244"/>
</dbReference>
<evidence type="ECO:0000256" key="3">
    <source>
        <dbReference type="ARBA" id="ARBA00022448"/>
    </source>
</evidence>
<feature type="transmembrane region" description="Helical" evidence="7">
    <location>
        <begin position="90"/>
        <end position="114"/>
    </location>
</feature>
<feature type="transmembrane region" description="Helical" evidence="7">
    <location>
        <begin position="368"/>
        <end position="390"/>
    </location>
</feature>